<dbReference type="Pfam" id="PF13467">
    <property type="entry name" value="RHH_4"/>
    <property type="match status" value="1"/>
</dbReference>
<keyword evidence="2" id="KW-0808">Transferase</keyword>
<feature type="domain" description="Ribbon-helix-helix" evidence="1">
    <location>
        <begin position="3"/>
        <end position="64"/>
    </location>
</feature>
<name>A0A0N0VMK5_9HYPH</name>
<protein>
    <submittedName>
        <fullName evidence="2">Arylsulfate sulfotransferase</fullName>
    </submittedName>
</protein>
<keyword evidence="3" id="KW-1185">Reference proteome</keyword>
<dbReference type="EMBL" id="JXMU01000001">
    <property type="protein sequence ID" value="KPB02981.1"/>
    <property type="molecule type" value="Genomic_DNA"/>
</dbReference>
<dbReference type="AlphaFoldDB" id="A0A0N0VMK5"/>
<organism evidence="2 3">
    <name type="scientific">Ahrensia marina</name>
    <dbReference type="NCBI Taxonomy" id="1514904"/>
    <lineage>
        <taxon>Bacteria</taxon>
        <taxon>Pseudomonadati</taxon>
        <taxon>Pseudomonadota</taxon>
        <taxon>Alphaproteobacteria</taxon>
        <taxon>Hyphomicrobiales</taxon>
        <taxon>Ahrensiaceae</taxon>
        <taxon>Ahrensia</taxon>
    </lineage>
</organism>
<evidence type="ECO:0000259" key="1">
    <source>
        <dbReference type="Pfam" id="PF13467"/>
    </source>
</evidence>
<evidence type="ECO:0000313" key="3">
    <source>
        <dbReference type="Proteomes" id="UP000038011"/>
    </source>
</evidence>
<proteinExistence type="predicted"/>
<dbReference type="Proteomes" id="UP000038011">
    <property type="component" value="Unassembled WGS sequence"/>
</dbReference>
<dbReference type="PATRIC" id="fig|1514904.3.peg.165"/>
<dbReference type="InterPro" id="IPR027373">
    <property type="entry name" value="RHH_dom"/>
</dbReference>
<gene>
    <name evidence="2" type="ORF">SU32_00810</name>
</gene>
<sequence>MARKRSISISGHRTSFSLEDIFFDDLCHLAKQDGLSIAALVTKIDNERPRDSNLSSALRLYVLNAAKKGHFQAL</sequence>
<dbReference type="STRING" id="1514904.SU32_00810"/>
<dbReference type="Gene3D" id="1.10.3990.20">
    <property type="entry name" value="protein bp1543"/>
    <property type="match status" value="1"/>
</dbReference>
<dbReference type="GO" id="GO:0016740">
    <property type="term" value="F:transferase activity"/>
    <property type="evidence" value="ECO:0007669"/>
    <property type="project" value="UniProtKB-KW"/>
</dbReference>
<comment type="caution">
    <text evidence="2">The sequence shown here is derived from an EMBL/GenBank/DDBJ whole genome shotgun (WGS) entry which is preliminary data.</text>
</comment>
<accession>A0A0N0VMK5</accession>
<evidence type="ECO:0000313" key="2">
    <source>
        <dbReference type="EMBL" id="KPB02981.1"/>
    </source>
</evidence>
<reference evidence="2 3" key="1">
    <citation type="submission" date="2015-01" db="EMBL/GenBank/DDBJ databases">
        <title>Ahrensia donghaiensis sp. nov., a novel dimethylsulphoniopropionate-cleavage bacterium isolated from seawater and emended descriptions of the genus Ahrensia and Ahrensia kielensis.</title>
        <authorList>
            <person name="Liu J."/>
        </authorList>
    </citation>
    <scope>NUCLEOTIDE SEQUENCE [LARGE SCALE GENOMIC DNA]</scope>
    <source>
        <strain evidence="2 3">LZD062</strain>
    </source>
</reference>
<dbReference type="InterPro" id="IPR038268">
    <property type="entry name" value="RHH_sf"/>
</dbReference>